<dbReference type="InterPro" id="IPR027417">
    <property type="entry name" value="P-loop_NTPase"/>
</dbReference>
<name>A0ABN8CBK4_9STRA</name>
<evidence type="ECO:0000313" key="2">
    <source>
        <dbReference type="Proteomes" id="UP001157938"/>
    </source>
</evidence>
<dbReference type="Proteomes" id="UP001157938">
    <property type="component" value="Unassembled WGS sequence"/>
</dbReference>
<evidence type="ECO:0000313" key="1">
    <source>
        <dbReference type="EMBL" id="CAH0490854.1"/>
    </source>
</evidence>
<sequence length="73" mass="8764">MEHNRIPAMMKEFFRERQASTFMVRPVHNETKLQQVDAMPIEELRSEFQQQLSDVKRIINMVTVWPRCCRASL</sequence>
<reference evidence="1 2" key="1">
    <citation type="submission" date="2021-11" db="EMBL/GenBank/DDBJ databases">
        <authorList>
            <person name="Islam A."/>
            <person name="Islam S."/>
            <person name="Flora M.S."/>
            <person name="Rahman M."/>
            <person name="Ziaur R.M."/>
            <person name="Epstein J.H."/>
            <person name="Hassan M."/>
            <person name="Klassen M."/>
            <person name="Woodard K."/>
            <person name="Webb A."/>
            <person name="Webby R.J."/>
            <person name="El Zowalaty M.E."/>
        </authorList>
    </citation>
    <scope>NUCLEOTIDE SEQUENCE [LARGE SCALE GENOMIC DNA]</scope>
    <source>
        <strain evidence="1">Pf1</strain>
    </source>
</reference>
<gene>
    <name evidence="1" type="ORF">PFR001_LOCUS6158</name>
</gene>
<comment type="caution">
    <text evidence="1">The sequence shown here is derived from an EMBL/GenBank/DDBJ whole genome shotgun (WGS) entry which is preliminary data.</text>
</comment>
<organism evidence="1 2">
    <name type="scientific">Peronospora farinosa</name>
    <dbReference type="NCBI Taxonomy" id="134698"/>
    <lineage>
        <taxon>Eukaryota</taxon>
        <taxon>Sar</taxon>
        <taxon>Stramenopiles</taxon>
        <taxon>Oomycota</taxon>
        <taxon>Peronosporomycetes</taxon>
        <taxon>Peronosporales</taxon>
        <taxon>Peronosporaceae</taxon>
        <taxon>Peronospora</taxon>
    </lineage>
</organism>
<proteinExistence type="predicted"/>
<dbReference type="Gene3D" id="3.40.50.300">
    <property type="entry name" value="P-loop containing nucleotide triphosphate hydrolases"/>
    <property type="match status" value="1"/>
</dbReference>
<accession>A0ABN8CBK4</accession>
<protein>
    <submittedName>
        <fullName evidence="1">Uncharacterized protein</fullName>
    </submittedName>
</protein>
<dbReference type="EMBL" id="CAKLBC010001302">
    <property type="protein sequence ID" value="CAH0490854.1"/>
    <property type="molecule type" value="Genomic_DNA"/>
</dbReference>
<keyword evidence="2" id="KW-1185">Reference proteome</keyword>